<sequence length="243" mass="27530">MKVRKRALIVDDERLARSDLRALLERHPEIQIVGEAADVDEAIRQMTELDPDVVFLDVQMPRKSGFDLLSEIETTAQIVFVTAYDAHAIRAFDINALDYLLKPVSPERLQRTIARIVGSESASKPPAGERPLALDDHLFVTSNKRARFLKVHTISCLRGADDYTEIVLASGETVLMRRSLNEWERRLPEKHFVRIHRTAIVHLEFIKQLESAGDDTFLVFVEGLAEGLPISRRHAARLKATMS</sequence>
<protein>
    <submittedName>
        <fullName evidence="4">Response regulator</fullName>
    </submittedName>
</protein>
<proteinExistence type="predicted"/>
<reference evidence="4" key="1">
    <citation type="submission" date="2021-12" db="EMBL/GenBank/DDBJ databases">
        <title>Discovery of the Pendulisporaceae a myxobacterial family with distinct sporulation behavior and unique specialized metabolism.</title>
        <authorList>
            <person name="Garcia R."/>
            <person name="Popoff A."/>
            <person name="Bader C.D."/>
            <person name="Loehr J."/>
            <person name="Walesch S."/>
            <person name="Walt C."/>
            <person name="Boldt J."/>
            <person name="Bunk B."/>
            <person name="Haeckl F.J.F.P.J."/>
            <person name="Gunesch A.P."/>
            <person name="Birkelbach J."/>
            <person name="Nuebel U."/>
            <person name="Pietschmann T."/>
            <person name="Bach T."/>
            <person name="Mueller R."/>
        </authorList>
    </citation>
    <scope>NUCLEOTIDE SEQUENCE</scope>
    <source>
        <strain evidence="4">MSr11367</strain>
    </source>
</reference>
<dbReference type="Pfam" id="PF00072">
    <property type="entry name" value="Response_reg"/>
    <property type="match status" value="1"/>
</dbReference>
<keyword evidence="5" id="KW-1185">Reference proteome</keyword>
<dbReference type="PROSITE" id="PS50930">
    <property type="entry name" value="HTH_LYTTR"/>
    <property type="match status" value="1"/>
</dbReference>
<feature type="domain" description="HTH LytTR-type" evidence="3">
    <location>
        <begin position="161"/>
        <end position="243"/>
    </location>
</feature>
<keyword evidence="1" id="KW-0597">Phosphoprotein</keyword>
<dbReference type="Pfam" id="PF04397">
    <property type="entry name" value="LytTR"/>
    <property type="match status" value="1"/>
</dbReference>
<accession>A0ABZ2L9A5</accession>
<dbReference type="Gene3D" id="3.40.50.2300">
    <property type="match status" value="1"/>
</dbReference>
<dbReference type="InterPro" id="IPR011006">
    <property type="entry name" value="CheY-like_superfamily"/>
</dbReference>
<name>A0ABZ2L9A5_9BACT</name>
<dbReference type="SUPFAM" id="SSF52172">
    <property type="entry name" value="CheY-like"/>
    <property type="match status" value="1"/>
</dbReference>
<dbReference type="SMART" id="SM00850">
    <property type="entry name" value="LytTR"/>
    <property type="match status" value="1"/>
</dbReference>
<dbReference type="InterPro" id="IPR001789">
    <property type="entry name" value="Sig_transdc_resp-reg_receiver"/>
</dbReference>
<dbReference type="PANTHER" id="PTHR37299">
    <property type="entry name" value="TRANSCRIPTIONAL REGULATOR-RELATED"/>
    <property type="match status" value="1"/>
</dbReference>
<dbReference type="Proteomes" id="UP001374803">
    <property type="component" value="Chromosome"/>
</dbReference>
<dbReference type="Gene3D" id="2.40.50.1020">
    <property type="entry name" value="LytTr DNA-binding domain"/>
    <property type="match status" value="1"/>
</dbReference>
<evidence type="ECO:0000259" key="3">
    <source>
        <dbReference type="PROSITE" id="PS50930"/>
    </source>
</evidence>
<dbReference type="EMBL" id="CP089983">
    <property type="protein sequence ID" value="WXB06149.1"/>
    <property type="molecule type" value="Genomic_DNA"/>
</dbReference>
<organism evidence="4 5">
    <name type="scientific">Pendulispora rubella</name>
    <dbReference type="NCBI Taxonomy" id="2741070"/>
    <lineage>
        <taxon>Bacteria</taxon>
        <taxon>Pseudomonadati</taxon>
        <taxon>Myxococcota</taxon>
        <taxon>Myxococcia</taxon>
        <taxon>Myxococcales</taxon>
        <taxon>Sorangiineae</taxon>
        <taxon>Pendulisporaceae</taxon>
        <taxon>Pendulispora</taxon>
    </lineage>
</organism>
<dbReference type="SMART" id="SM00448">
    <property type="entry name" value="REC"/>
    <property type="match status" value="1"/>
</dbReference>
<gene>
    <name evidence="4" type="ORF">LVJ94_02585</name>
</gene>
<evidence type="ECO:0000313" key="4">
    <source>
        <dbReference type="EMBL" id="WXB06149.1"/>
    </source>
</evidence>
<dbReference type="RefSeq" id="WP_394835801.1">
    <property type="nucleotide sequence ID" value="NZ_CP089929.1"/>
</dbReference>
<dbReference type="PANTHER" id="PTHR37299:SF1">
    <property type="entry name" value="STAGE 0 SPORULATION PROTEIN A HOMOLOG"/>
    <property type="match status" value="1"/>
</dbReference>
<evidence type="ECO:0000259" key="2">
    <source>
        <dbReference type="PROSITE" id="PS50110"/>
    </source>
</evidence>
<dbReference type="InterPro" id="IPR007492">
    <property type="entry name" value="LytTR_DNA-bd_dom"/>
</dbReference>
<feature type="modified residue" description="4-aspartylphosphate" evidence="1">
    <location>
        <position position="57"/>
    </location>
</feature>
<dbReference type="InterPro" id="IPR046947">
    <property type="entry name" value="LytR-like"/>
</dbReference>
<evidence type="ECO:0000313" key="5">
    <source>
        <dbReference type="Proteomes" id="UP001374803"/>
    </source>
</evidence>
<feature type="domain" description="Response regulatory" evidence="2">
    <location>
        <begin position="6"/>
        <end position="117"/>
    </location>
</feature>
<dbReference type="PROSITE" id="PS50110">
    <property type="entry name" value="RESPONSE_REGULATORY"/>
    <property type="match status" value="1"/>
</dbReference>
<evidence type="ECO:0000256" key="1">
    <source>
        <dbReference type="PROSITE-ProRule" id="PRU00169"/>
    </source>
</evidence>